<dbReference type="Proteomes" id="UP000316213">
    <property type="component" value="Unassembled WGS sequence"/>
</dbReference>
<evidence type="ECO:0000313" key="2">
    <source>
        <dbReference type="EMBL" id="TWU03220.1"/>
    </source>
</evidence>
<dbReference type="InterPro" id="IPR009937">
    <property type="entry name" value="Phage_holin_3_6"/>
</dbReference>
<feature type="transmembrane region" description="Helical" evidence="1">
    <location>
        <begin position="39"/>
        <end position="65"/>
    </location>
</feature>
<accession>A0A5C6AU04</accession>
<gene>
    <name evidence="2" type="ORF">Pla100_01380</name>
</gene>
<keyword evidence="1" id="KW-0472">Membrane</keyword>
<sequence length="161" mass="17253">MSHVHSFQRVTRDILDLAELQWQLLSVDSQAARTKLVRALILSAVAATLATSALTVLIAGLGLALHDLSELPIGLSLLIAATVVFVIVGVMLWIALKSIQSAGAAIAETKSEFGENLRGLKATLVSPSTSPRNQIRAESFATNDLETSSTTYQRNPSHTYQ</sequence>
<dbReference type="AlphaFoldDB" id="A0A5C6AU04"/>
<feature type="transmembrane region" description="Helical" evidence="1">
    <location>
        <begin position="71"/>
        <end position="96"/>
    </location>
</feature>
<keyword evidence="1" id="KW-1133">Transmembrane helix</keyword>
<name>A0A5C6AU04_9BACT</name>
<protein>
    <recommendedName>
        <fullName evidence="4">Phage holin family protein</fullName>
    </recommendedName>
</protein>
<dbReference type="OrthoDB" id="286918at2"/>
<evidence type="ECO:0000256" key="1">
    <source>
        <dbReference type="SAM" id="Phobius"/>
    </source>
</evidence>
<keyword evidence="3" id="KW-1185">Reference proteome</keyword>
<proteinExistence type="predicted"/>
<dbReference type="EMBL" id="SJPM01000001">
    <property type="protein sequence ID" value="TWU03220.1"/>
    <property type="molecule type" value="Genomic_DNA"/>
</dbReference>
<evidence type="ECO:0008006" key="4">
    <source>
        <dbReference type="Google" id="ProtNLM"/>
    </source>
</evidence>
<dbReference type="Pfam" id="PF07332">
    <property type="entry name" value="Phage_holin_3_6"/>
    <property type="match status" value="1"/>
</dbReference>
<keyword evidence="1" id="KW-0812">Transmembrane</keyword>
<dbReference type="RefSeq" id="WP_146575786.1">
    <property type="nucleotide sequence ID" value="NZ_SJPM01000001.1"/>
</dbReference>
<organism evidence="2 3">
    <name type="scientific">Neorhodopirellula pilleata</name>
    <dbReference type="NCBI Taxonomy" id="2714738"/>
    <lineage>
        <taxon>Bacteria</taxon>
        <taxon>Pseudomonadati</taxon>
        <taxon>Planctomycetota</taxon>
        <taxon>Planctomycetia</taxon>
        <taxon>Pirellulales</taxon>
        <taxon>Pirellulaceae</taxon>
        <taxon>Neorhodopirellula</taxon>
    </lineage>
</organism>
<reference evidence="2 3" key="1">
    <citation type="submission" date="2019-02" db="EMBL/GenBank/DDBJ databases">
        <title>Deep-cultivation of Planctomycetes and their phenomic and genomic characterization uncovers novel biology.</title>
        <authorList>
            <person name="Wiegand S."/>
            <person name="Jogler M."/>
            <person name="Boedeker C."/>
            <person name="Pinto D."/>
            <person name="Vollmers J."/>
            <person name="Rivas-Marin E."/>
            <person name="Kohn T."/>
            <person name="Peeters S.H."/>
            <person name="Heuer A."/>
            <person name="Rast P."/>
            <person name="Oberbeckmann S."/>
            <person name="Bunk B."/>
            <person name="Jeske O."/>
            <person name="Meyerdierks A."/>
            <person name="Storesund J.E."/>
            <person name="Kallscheuer N."/>
            <person name="Luecker S."/>
            <person name="Lage O.M."/>
            <person name="Pohl T."/>
            <person name="Merkel B.J."/>
            <person name="Hornburger P."/>
            <person name="Mueller R.-W."/>
            <person name="Bruemmer F."/>
            <person name="Labrenz M."/>
            <person name="Spormann A.M."/>
            <person name="Op Den Camp H."/>
            <person name="Overmann J."/>
            <person name="Amann R."/>
            <person name="Jetten M.S.M."/>
            <person name="Mascher T."/>
            <person name="Medema M.H."/>
            <person name="Devos D.P."/>
            <person name="Kaster A.-K."/>
            <person name="Ovreas L."/>
            <person name="Rohde M."/>
            <person name="Galperin M.Y."/>
            <person name="Jogler C."/>
        </authorList>
    </citation>
    <scope>NUCLEOTIDE SEQUENCE [LARGE SCALE GENOMIC DNA]</scope>
    <source>
        <strain evidence="2 3">Pla100</strain>
    </source>
</reference>
<comment type="caution">
    <text evidence="2">The sequence shown here is derived from an EMBL/GenBank/DDBJ whole genome shotgun (WGS) entry which is preliminary data.</text>
</comment>
<evidence type="ECO:0000313" key="3">
    <source>
        <dbReference type="Proteomes" id="UP000316213"/>
    </source>
</evidence>